<evidence type="ECO:0000313" key="2">
    <source>
        <dbReference type="EMBL" id="MDR7278892.1"/>
    </source>
</evidence>
<keyword evidence="1" id="KW-0732">Signal</keyword>
<dbReference type="EMBL" id="JAVDYB010000001">
    <property type="protein sequence ID" value="MDR7278892.1"/>
    <property type="molecule type" value="Genomic_DNA"/>
</dbReference>
<feature type="signal peptide" evidence="1">
    <location>
        <begin position="1"/>
        <end position="27"/>
    </location>
</feature>
<organism evidence="2 3">
    <name type="scientific">Catenuloplanes atrovinosus</name>
    <dbReference type="NCBI Taxonomy" id="137266"/>
    <lineage>
        <taxon>Bacteria</taxon>
        <taxon>Bacillati</taxon>
        <taxon>Actinomycetota</taxon>
        <taxon>Actinomycetes</taxon>
        <taxon>Micromonosporales</taxon>
        <taxon>Micromonosporaceae</taxon>
        <taxon>Catenuloplanes</taxon>
    </lineage>
</organism>
<keyword evidence="3" id="KW-1185">Reference proteome</keyword>
<reference evidence="2" key="1">
    <citation type="submission" date="2023-07" db="EMBL/GenBank/DDBJ databases">
        <title>Sequencing the genomes of 1000 actinobacteria strains.</title>
        <authorList>
            <person name="Klenk H.-P."/>
        </authorList>
    </citation>
    <scope>NUCLEOTIDE SEQUENCE</scope>
    <source>
        <strain evidence="2">DSM 44707</strain>
    </source>
</reference>
<sequence length="183" mass="19549">MRHSRIVSLGVAAVALSVATTAGSAAAAEPQAPVLSDVSQLEDAGIVIGEPVVIDVADDDRNSFLEIRLRGALEFTGTERNENTMMTLRPAETEEANSVVIGPPLWSENPGEDYCAADSPFRLVKLEVCVPGRAEHSWRVVPAGDTGLFELHGRWKVITVDDQGLITTGAEGRTGLRTVPFVE</sequence>
<dbReference type="AlphaFoldDB" id="A0AAE4CC67"/>
<proteinExistence type="predicted"/>
<name>A0AAE4CC67_9ACTN</name>
<evidence type="ECO:0000313" key="3">
    <source>
        <dbReference type="Proteomes" id="UP001183643"/>
    </source>
</evidence>
<accession>A0AAE4CC67</accession>
<comment type="caution">
    <text evidence="2">The sequence shown here is derived from an EMBL/GenBank/DDBJ whole genome shotgun (WGS) entry which is preliminary data.</text>
</comment>
<gene>
    <name evidence="2" type="ORF">J2S41_005670</name>
</gene>
<dbReference type="RefSeq" id="WP_310372077.1">
    <property type="nucleotide sequence ID" value="NZ_JAVDYB010000001.1"/>
</dbReference>
<feature type="chain" id="PRO_5042186714" description="Secreted protein" evidence="1">
    <location>
        <begin position="28"/>
        <end position="183"/>
    </location>
</feature>
<protein>
    <recommendedName>
        <fullName evidence="4">Secreted protein</fullName>
    </recommendedName>
</protein>
<dbReference type="Proteomes" id="UP001183643">
    <property type="component" value="Unassembled WGS sequence"/>
</dbReference>
<evidence type="ECO:0000256" key="1">
    <source>
        <dbReference type="SAM" id="SignalP"/>
    </source>
</evidence>
<evidence type="ECO:0008006" key="4">
    <source>
        <dbReference type="Google" id="ProtNLM"/>
    </source>
</evidence>